<evidence type="ECO:0000256" key="1">
    <source>
        <dbReference type="SAM" id="SignalP"/>
    </source>
</evidence>
<name>A0A0H2XAX1_XANC8</name>
<dbReference type="PANTHER" id="PTHR37089:SF4">
    <property type="entry name" value="EXPORTED PROTEIN"/>
    <property type="match status" value="1"/>
</dbReference>
<dbReference type="SMART" id="SM00972">
    <property type="entry name" value="SCPU"/>
    <property type="match status" value="1"/>
</dbReference>
<dbReference type="EMBL" id="CP000050">
    <property type="protein sequence ID" value="AAY49905.1"/>
    <property type="molecule type" value="Genomic_DNA"/>
</dbReference>
<dbReference type="InterPro" id="IPR053167">
    <property type="entry name" value="Spore_coat_component"/>
</dbReference>
<reference evidence="3 4" key="1">
    <citation type="journal article" date="2005" name="Genome Res.">
        <title>Comparative and functional genomic analyses of the pathogenicity of phytopathogen Xanthomonas campestris pv. campestris.</title>
        <authorList>
            <person name="Qian W."/>
            <person name="Jia Y."/>
            <person name="Ren S.X."/>
            <person name="He Y.Q."/>
            <person name="Feng J.X."/>
            <person name="Lu L.F."/>
            <person name="Sun Q."/>
            <person name="Ying G."/>
            <person name="Tang D.J."/>
            <person name="Tang H."/>
            <person name="Wu W."/>
            <person name="Hao P."/>
            <person name="Wang L."/>
            <person name="Jiang B.L."/>
            <person name="Zeng S."/>
            <person name="Gu W.Y."/>
            <person name="Lu G."/>
            <person name="Rong L."/>
            <person name="Tian Y."/>
            <person name="Yao Z."/>
            <person name="Fu G."/>
            <person name="Chen B."/>
            <person name="Fang R."/>
            <person name="Qiang B."/>
            <person name="Chen Z."/>
            <person name="Zhao G.P."/>
            <person name="Tang J.L."/>
            <person name="He C."/>
        </authorList>
    </citation>
    <scope>NUCLEOTIDE SEQUENCE [LARGE SCALE GENOMIC DNA]</scope>
    <source>
        <strain evidence="3 4">8004</strain>
    </source>
</reference>
<proteinExistence type="predicted"/>
<dbReference type="KEGG" id="xcb:XC_2857"/>
<protein>
    <submittedName>
        <fullName evidence="3">Protein U</fullName>
    </submittedName>
</protein>
<sequence>MHYEEGDDLVASSMTYSVKEMSMRNVRPVLLSLGLLSTVGIATAADTTTFNVKIAVTKACTITAASATDVDFGSVLSTSTANADANGSVTAQCTALTPYNIALSAGSNAGTANDVTTRRMKNTDALVTTNNFVAYQLYQDLGRSTVWGSTSGTNTLSRTATGINQIYPVYGRVTNPSAGNPATGTYQDTITATIIY</sequence>
<gene>
    <name evidence="3" type="ordered locus">XC_2857</name>
</gene>
<dbReference type="InterPro" id="IPR007893">
    <property type="entry name" value="Spore_coat_U/FanG"/>
</dbReference>
<dbReference type="Proteomes" id="UP000000420">
    <property type="component" value="Chromosome"/>
</dbReference>
<dbReference type="AlphaFoldDB" id="A0A0H2XAX1"/>
<feature type="chain" id="PRO_5002601052" evidence="1">
    <location>
        <begin position="45"/>
        <end position="196"/>
    </location>
</feature>
<dbReference type="Pfam" id="PF05229">
    <property type="entry name" value="SCPU"/>
    <property type="match status" value="1"/>
</dbReference>
<evidence type="ECO:0000313" key="3">
    <source>
        <dbReference type="EMBL" id="AAY49905.1"/>
    </source>
</evidence>
<evidence type="ECO:0000259" key="2">
    <source>
        <dbReference type="Pfam" id="PF05229"/>
    </source>
</evidence>
<dbReference type="HOGENOM" id="CLU_103262_4_0_6"/>
<feature type="domain" description="Spore coat protein U/FanG" evidence="2">
    <location>
        <begin position="47"/>
        <end position="193"/>
    </location>
</feature>
<accession>A0A0H2XAX1</accession>
<keyword evidence="1" id="KW-0732">Signal</keyword>
<organism evidence="3 4">
    <name type="scientific">Xanthomonas campestris pv. campestris (strain 8004)</name>
    <dbReference type="NCBI Taxonomy" id="314565"/>
    <lineage>
        <taxon>Bacteria</taxon>
        <taxon>Pseudomonadati</taxon>
        <taxon>Pseudomonadota</taxon>
        <taxon>Gammaproteobacteria</taxon>
        <taxon>Lysobacterales</taxon>
        <taxon>Lysobacteraceae</taxon>
        <taxon>Xanthomonas</taxon>
    </lineage>
</organism>
<feature type="signal peptide" evidence="1">
    <location>
        <begin position="1"/>
        <end position="44"/>
    </location>
</feature>
<evidence type="ECO:0000313" key="4">
    <source>
        <dbReference type="Proteomes" id="UP000000420"/>
    </source>
</evidence>
<dbReference type="PANTHER" id="PTHR37089">
    <property type="entry name" value="PROTEIN U-RELATED"/>
    <property type="match status" value="1"/>
</dbReference>